<name>A0A380TCF1_9ZZZZ</name>
<dbReference type="InterPro" id="IPR050400">
    <property type="entry name" value="Bact_Cytoskel_RodZ"/>
</dbReference>
<evidence type="ECO:0000256" key="2">
    <source>
        <dbReference type="SAM" id="Phobius"/>
    </source>
</evidence>
<dbReference type="GO" id="GO:0003677">
    <property type="term" value="F:DNA binding"/>
    <property type="evidence" value="ECO:0007669"/>
    <property type="project" value="InterPro"/>
</dbReference>
<dbReference type="InterPro" id="IPR001387">
    <property type="entry name" value="Cro/C1-type_HTH"/>
</dbReference>
<dbReference type="EMBL" id="UIDG01000113">
    <property type="protein sequence ID" value="SUS05656.1"/>
    <property type="molecule type" value="Genomic_DNA"/>
</dbReference>
<organism evidence="4">
    <name type="scientific">metagenome</name>
    <dbReference type="NCBI Taxonomy" id="256318"/>
    <lineage>
        <taxon>unclassified sequences</taxon>
        <taxon>metagenomes</taxon>
    </lineage>
</organism>
<keyword evidence="2" id="KW-1133">Transmembrane helix</keyword>
<keyword evidence="2" id="KW-0812">Transmembrane</keyword>
<feature type="compositionally biased region" description="Basic and acidic residues" evidence="1">
    <location>
        <begin position="1"/>
        <end position="15"/>
    </location>
</feature>
<keyword evidence="2" id="KW-0472">Membrane</keyword>
<feature type="transmembrane region" description="Helical" evidence="2">
    <location>
        <begin position="131"/>
        <end position="151"/>
    </location>
</feature>
<feature type="region of interest" description="Disordered" evidence="1">
    <location>
        <begin position="180"/>
        <end position="264"/>
    </location>
</feature>
<evidence type="ECO:0000259" key="3">
    <source>
        <dbReference type="Pfam" id="PF13464"/>
    </source>
</evidence>
<dbReference type="InterPro" id="IPR025194">
    <property type="entry name" value="RodZ-like_C"/>
</dbReference>
<feature type="region of interest" description="Disordered" evidence="1">
    <location>
        <begin position="1"/>
        <end position="35"/>
    </location>
</feature>
<dbReference type="CDD" id="cd00093">
    <property type="entry name" value="HTH_XRE"/>
    <property type="match status" value="1"/>
</dbReference>
<reference evidence="4" key="1">
    <citation type="submission" date="2018-07" db="EMBL/GenBank/DDBJ databases">
        <authorList>
            <person name="Quirk P.G."/>
            <person name="Krulwich T.A."/>
        </authorList>
    </citation>
    <scope>NUCLEOTIDE SEQUENCE</scope>
</reference>
<dbReference type="Gene3D" id="1.10.260.40">
    <property type="entry name" value="lambda repressor-like DNA-binding domains"/>
    <property type="match status" value="1"/>
</dbReference>
<protein>
    <recommendedName>
        <fullName evidence="3">Cytoskeleton protein RodZ-like C-terminal domain-containing protein</fullName>
    </recommendedName>
</protein>
<dbReference type="AlphaFoldDB" id="A0A380TCF1"/>
<feature type="compositionally biased region" description="Low complexity" evidence="1">
    <location>
        <begin position="189"/>
        <end position="204"/>
    </location>
</feature>
<proteinExistence type="predicted"/>
<dbReference type="PANTHER" id="PTHR34475">
    <property type="match status" value="1"/>
</dbReference>
<gene>
    <name evidence="4" type="ORF">DF3PB_200017</name>
</gene>
<dbReference type="PANTHER" id="PTHR34475:SF1">
    <property type="entry name" value="CYTOSKELETON PROTEIN RODZ"/>
    <property type="match status" value="1"/>
</dbReference>
<accession>A0A380TCF1</accession>
<dbReference type="Pfam" id="PF13413">
    <property type="entry name" value="HTH_25"/>
    <property type="match status" value="1"/>
</dbReference>
<feature type="compositionally biased region" description="Low complexity" evidence="1">
    <location>
        <begin position="223"/>
        <end position="240"/>
    </location>
</feature>
<feature type="domain" description="Cytoskeleton protein RodZ-like C-terminal" evidence="3">
    <location>
        <begin position="271"/>
        <end position="341"/>
    </location>
</feature>
<dbReference type="InterPro" id="IPR010982">
    <property type="entry name" value="Lambda_DNA-bd_dom_sf"/>
</dbReference>
<evidence type="ECO:0000313" key="4">
    <source>
        <dbReference type="EMBL" id="SUS05656.1"/>
    </source>
</evidence>
<dbReference type="Pfam" id="PF13464">
    <property type="entry name" value="RodZ_C"/>
    <property type="match status" value="1"/>
</dbReference>
<evidence type="ECO:0000256" key="1">
    <source>
        <dbReference type="SAM" id="MobiDB-lite"/>
    </source>
</evidence>
<sequence>MPRDHAKFEPSDECKSAGANQSGSGADAPPPRRSTVGALLRQAREGRGKTVQAVARELCMRPGHIEAIETSRLDALPAMSYAAGYVRAYAAHLGFDGDRVAQRFRAENGGSEQPRELSFPLPPAHGEMPKAAVLLVGGFIALVAYGGWYLYASSGTETASQVHPVPERFAATLWKEPHGSPAAVHNGVGEAEPLPAAGAAAGPATKGTVEAQPQPAPAPGDGPSPTAVAQTGASAPAPAADPRRAPTEAAAGAFAPDRLGTGDPAQNARIVLKARTDCWIEIKDTDSGKLVYARLLRAGDTYPVADRPGLRLLAGNAGGLDIMVDGKTLPPLGRPGSVVRNIALDPARLPEGQPAQEREG</sequence>